<proteinExistence type="predicted"/>
<sequence length="88" mass="9435">MATTDTDPNPTLAWAAAALDAVSKAGRAVSAAKRTKSRALVARANRELRDAVDAARDVGVEWGEIGTALGIARGNAYQRYRKRPDEPR</sequence>
<dbReference type="RefSeq" id="WP_163741221.1">
    <property type="nucleotide sequence ID" value="NZ_AP022610.1"/>
</dbReference>
<evidence type="ECO:0000313" key="2">
    <source>
        <dbReference type="Proteomes" id="UP000466517"/>
    </source>
</evidence>
<name>A0A7I7XLM8_9MYCO</name>
<protein>
    <submittedName>
        <fullName evidence="1">Uncharacterized protein</fullName>
    </submittedName>
</protein>
<organism evidence="1 2">
    <name type="scientific">Mycolicibacterium madagascariense</name>
    <dbReference type="NCBI Taxonomy" id="212765"/>
    <lineage>
        <taxon>Bacteria</taxon>
        <taxon>Bacillati</taxon>
        <taxon>Actinomycetota</taxon>
        <taxon>Actinomycetes</taxon>
        <taxon>Mycobacteriales</taxon>
        <taxon>Mycobacteriaceae</taxon>
        <taxon>Mycolicibacterium</taxon>
    </lineage>
</organism>
<keyword evidence="2" id="KW-1185">Reference proteome</keyword>
<dbReference type="Proteomes" id="UP000466517">
    <property type="component" value="Chromosome"/>
</dbReference>
<accession>A0A7I7XLM8</accession>
<gene>
    <name evidence="1" type="ORF">MMAD_44190</name>
</gene>
<dbReference type="AlphaFoldDB" id="A0A7I7XLM8"/>
<reference evidence="1 2" key="1">
    <citation type="journal article" date="2019" name="Emerg. Microbes Infect.">
        <title>Comprehensive subspecies identification of 175 nontuberculous mycobacteria species based on 7547 genomic profiles.</title>
        <authorList>
            <person name="Matsumoto Y."/>
            <person name="Kinjo T."/>
            <person name="Motooka D."/>
            <person name="Nabeya D."/>
            <person name="Jung N."/>
            <person name="Uechi K."/>
            <person name="Horii T."/>
            <person name="Iida T."/>
            <person name="Fujita J."/>
            <person name="Nakamura S."/>
        </authorList>
    </citation>
    <scope>NUCLEOTIDE SEQUENCE [LARGE SCALE GENOMIC DNA]</scope>
    <source>
        <strain evidence="1 2">JCM 13574</strain>
    </source>
</reference>
<dbReference type="EMBL" id="AP022610">
    <property type="protein sequence ID" value="BBZ30124.1"/>
    <property type="molecule type" value="Genomic_DNA"/>
</dbReference>
<dbReference type="KEGG" id="mmag:MMAD_44190"/>
<evidence type="ECO:0000313" key="1">
    <source>
        <dbReference type="EMBL" id="BBZ30124.1"/>
    </source>
</evidence>